<dbReference type="EMBL" id="SDMP01000015">
    <property type="protein sequence ID" value="RYR07645.1"/>
    <property type="molecule type" value="Genomic_DNA"/>
</dbReference>
<gene>
    <name evidence="1" type="ORF">Ahy_B05g075044</name>
</gene>
<evidence type="ECO:0000313" key="1">
    <source>
        <dbReference type="EMBL" id="RYR07645.1"/>
    </source>
</evidence>
<dbReference type="GO" id="GO:0009706">
    <property type="term" value="C:chloroplast inner membrane"/>
    <property type="evidence" value="ECO:0007669"/>
    <property type="project" value="TreeGrafter"/>
</dbReference>
<reference evidence="1 2" key="1">
    <citation type="submission" date="2019-01" db="EMBL/GenBank/DDBJ databases">
        <title>Sequencing of cultivated peanut Arachis hypogaea provides insights into genome evolution and oil improvement.</title>
        <authorList>
            <person name="Chen X."/>
        </authorList>
    </citation>
    <scope>NUCLEOTIDE SEQUENCE [LARGE SCALE GENOMIC DNA]</scope>
    <source>
        <strain evidence="2">cv. Fuhuasheng</strain>
        <tissue evidence="1">Leaves</tissue>
    </source>
</reference>
<comment type="caution">
    <text evidence="1">The sequence shown here is derived from an EMBL/GenBank/DDBJ whole genome shotgun (WGS) entry which is preliminary data.</text>
</comment>
<protein>
    <submittedName>
        <fullName evidence="1">Uncharacterized protein</fullName>
    </submittedName>
</protein>
<proteinExistence type="predicted"/>
<name>A0A444Z0E5_ARAHY</name>
<accession>A0A444Z0E5</accession>
<evidence type="ECO:0000313" key="2">
    <source>
        <dbReference type="Proteomes" id="UP000289738"/>
    </source>
</evidence>
<keyword evidence="2" id="KW-1185">Reference proteome</keyword>
<dbReference type="GO" id="GO:0045037">
    <property type="term" value="P:protein import into chloroplast stroma"/>
    <property type="evidence" value="ECO:0007669"/>
    <property type="project" value="TreeGrafter"/>
</dbReference>
<organism evidence="1 2">
    <name type="scientific">Arachis hypogaea</name>
    <name type="common">Peanut</name>
    <dbReference type="NCBI Taxonomy" id="3818"/>
    <lineage>
        <taxon>Eukaryota</taxon>
        <taxon>Viridiplantae</taxon>
        <taxon>Streptophyta</taxon>
        <taxon>Embryophyta</taxon>
        <taxon>Tracheophyta</taxon>
        <taxon>Spermatophyta</taxon>
        <taxon>Magnoliopsida</taxon>
        <taxon>eudicotyledons</taxon>
        <taxon>Gunneridae</taxon>
        <taxon>Pentapetalae</taxon>
        <taxon>rosids</taxon>
        <taxon>fabids</taxon>
        <taxon>Fabales</taxon>
        <taxon>Fabaceae</taxon>
        <taxon>Papilionoideae</taxon>
        <taxon>50 kb inversion clade</taxon>
        <taxon>dalbergioids sensu lato</taxon>
        <taxon>Dalbergieae</taxon>
        <taxon>Pterocarpus clade</taxon>
        <taxon>Arachis</taxon>
    </lineage>
</organism>
<dbReference type="PANTHER" id="PTHR37755">
    <property type="entry name" value="PROTEIN TIC 56, CHLOROPLASTIC"/>
    <property type="match status" value="1"/>
</dbReference>
<sequence length="162" mass="18785">MDQITFNGQWYREPLGSFQTGPPYIQHWNKDIMRLYKIFEDLNDEVYENFMRNLPGFDKIAEKVTSKNISFAQFMMKITMRRQILGGEGNQTANLVSSRIVRSTREVLRPSMSRMLLIRSLQPAWGIRSSSAMEQSLGCLFPKLSIMEEARKRLAVQQQTAA</sequence>
<dbReference type="AlphaFoldDB" id="A0A444Z0E5"/>
<dbReference type="InterPro" id="IPR037471">
    <property type="entry name" value="TIC56"/>
</dbReference>
<dbReference type="Proteomes" id="UP000289738">
    <property type="component" value="Chromosome B05"/>
</dbReference>
<dbReference type="PANTHER" id="PTHR37755:SF1">
    <property type="entry name" value="PROTEIN TIC 56, CHLOROPLASTIC"/>
    <property type="match status" value="1"/>
</dbReference>